<evidence type="ECO:0008006" key="4">
    <source>
        <dbReference type="Google" id="ProtNLM"/>
    </source>
</evidence>
<evidence type="ECO:0000256" key="1">
    <source>
        <dbReference type="SAM" id="Phobius"/>
    </source>
</evidence>
<dbReference type="EMBL" id="JACOIH010000006">
    <property type="protein sequence ID" value="MBC3938444.1"/>
    <property type="molecule type" value="Genomic_DNA"/>
</dbReference>
<proteinExistence type="predicted"/>
<dbReference type="Proteomes" id="UP000602181">
    <property type="component" value="Unassembled WGS sequence"/>
</dbReference>
<feature type="non-terminal residue" evidence="2">
    <location>
        <position position="1"/>
    </location>
</feature>
<accession>A0ABR7ADD6</accession>
<reference evidence="2 3" key="1">
    <citation type="submission" date="2020-08" db="EMBL/GenBank/DDBJ databases">
        <authorList>
            <person name="Liu C."/>
            <person name="Sun Q."/>
        </authorList>
    </citation>
    <scope>NUCLEOTIDE SEQUENCE [LARGE SCALE GENOMIC DNA]</scope>
    <source>
        <strain evidence="2 3">22A2-44</strain>
    </source>
</reference>
<keyword evidence="3" id="KW-1185">Reference proteome</keyword>
<protein>
    <recommendedName>
        <fullName evidence="4">DoxX family membrane protein</fullName>
    </recommendedName>
</protein>
<keyword evidence="1" id="KW-0812">Transmembrane</keyword>
<keyword evidence="1" id="KW-1133">Transmembrane helix</keyword>
<evidence type="ECO:0000313" key="2">
    <source>
        <dbReference type="EMBL" id="MBC3938444.1"/>
    </source>
</evidence>
<name>A0ABR7ADD6_9FIRM</name>
<evidence type="ECO:0000313" key="3">
    <source>
        <dbReference type="Proteomes" id="UP000602181"/>
    </source>
</evidence>
<keyword evidence="1" id="KW-0472">Membrane</keyword>
<feature type="transmembrane region" description="Helical" evidence="1">
    <location>
        <begin position="91"/>
        <end position="110"/>
    </location>
</feature>
<gene>
    <name evidence="2" type="ORF">H8R05_05945</name>
</gene>
<organism evidence="2 3">
    <name type="scientific">Anaerotruncus massiliensis</name>
    <name type="common">ex Togo et al. 2019</name>
    <dbReference type="NCBI Taxonomy" id="1673720"/>
    <lineage>
        <taxon>Bacteria</taxon>
        <taxon>Bacillati</taxon>
        <taxon>Bacillota</taxon>
        <taxon>Clostridia</taxon>
        <taxon>Eubacteriales</taxon>
        <taxon>Oscillospiraceae</taxon>
        <taxon>Anaerotruncus</taxon>
    </lineage>
</organism>
<comment type="caution">
    <text evidence="2">The sequence shown here is derived from an EMBL/GenBank/DDBJ whole genome shotgun (WGS) entry which is preliminary data.</text>
</comment>
<feature type="transmembrane region" description="Helical" evidence="1">
    <location>
        <begin position="116"/>
        <end position="136"/>
    </location>
</feature>
<feature type="transmembrane region" description="Helical" evidence="1">
    <location>
        <begin position="48"/>
        <end position="70"/>
    </location>
</feature>
<feature type="transmembrane region" description="Helical" evidence="1">
    <location>
        <begin position="156"/>
        <end position="174"/>
    </location>
</feature>
<feature type="transmembrane region" description="Helical" evidence="1">
    <location>
        <begin position="194"/>
        <end position="212"/>
    </location>
</feature>
<sequence>LALLGAQVLSSLAVGALAFRGARAGSPPARAPERSRDAFVNAVRSAASGILSICAFVVAFSAVTALLRAVGLTGALAGALGKLFPALGEPFFTAALAGLLEVTGGCIAAASLGGRAGFLLCAFLVSFSSLSIIFQVRSCFFDGCGVRFGRFYRSRLLHGGLTTLFAALFARWLPPAVLAASASLSAPVPRADPHAVLPALCLLCMCSILAFPEWRRNVHFYK</sequence>